<accession>A0AAN9JD49</accession>
<name>A0AAN9JD49_CANGL</name>
<evidence type="ECO:0000313" key="3">
    <source>
        <dbReference type="EMBL" id="KAK7298328.1"/>
    </source>
</evidence>
<dbReference type="Proteomes" id="UP001367508">
    <property type="component" value="Unassembled WGS sequence"/>
</dbReference>
<dbReference type="AlphaFoldDB" id="A0AAN9JD49"/>
<sequence>MLDWRSTAFHWGLEGGNSQSKLLAWNSPSKSRDGIDAAKANELDSEMRVATGLWGPMISPQERGELVPDNRLTLPLLLDRLLKVDEHPVLELSFQTLLTTTTGLIDCLLRPKLVEVDIDPAPILIAPVLPSISSSPVEGMPLRKVIQSTVLTNSHGVATATGVHLAPWPIRYRISGTMRQRFHSMPCRCQLSLCGISGKAAFELGN</sequence>
<dbReference type="EMBL" id="JAYMYQ010000069">
    <property type="protein sequence ID" value="KAK7296489.1"/>
    <property type="molecule type" value="Genomic_DNA"/>
</dbReference>
<organism evidence="1 5">
    <name type="scientific">Canavalia gladiata</name>
    <name type="common">Sword bean</name>
    <name type="synonym">Dolichos gladiatus</name>
    <dbReference type="NCBI Taxonomy" id="3824"/>
    <lineage>
        <taxon>Eukaryota</taxon>
        <taxon>Viridiplantae</taxon>
        <taxon>Streptophyta</taxon>
        <taxon>Embryophyta</taxon>
        <taxon>Tracheophyta</taxon>
        <taxon>Spermatophyta</taxon>
        <taxon>Magnoliopsida</taxon>
        <taxon>eudicotyledons</taxon>
        <taxon>Gunneridae</taxon>
        <taxon>Pentapetalae</taxon>
        <taxon>rosids</taxon>
        <taxon>fabids</taxon>
        <taxon>Fabales</taxon>
        <taxon>Fabaceae</taxon>
        <taxon>Papilionoideae</taxon>
        <taxon>50 kb inversion clade</taxon>
        <taxon>NPAAA clade</taxon>
        <taxon>indigoferoid/millettioid clade</taxon>
        <taxon>Phaseoleae</taxon>
        <taxon>Canavalia</taxon>
    </lineage>
</organism>
<proteinExistence type="predicted"/>
<evidence type="ECO:0000313" key="5">
    <source>
        <dbReference type="Proteomes" id="UP001367508"/>
    </source>
</evidence>
<protein>
    <submittedName>
        <fullName evidence="1">Uncharacterized protein</fullName>
    </submittedName>
</protein>
<evidence type="ECO:0000313" key="1">
    <source>
        <dbReference type="EMBL" id="KAK7295921.1"/>
    </source>
</evidence>
<dbReference type="EMBL" id="JAYMYQ010000024">
    <property type="protein sequence ID" value="KAK7298794.1"/>
    <property type="molecule type" value="Genomic_DNA"/>
</dbReference>
<evidence type="ECO:0000313" key="4">
    <source>
        <dbReference type="EMBL" id="KAK7298794.1"/>
    </source>
</evidence>
<dbReference type="EMBL" id="JAYMYQ010000098">
    <property type="protein sequence ID" value="KAK7295921.1"/>
    <property type="molecule type" value="Genomic_DNA"/>
</dbReference>
<dbReference type="EMBL" id="JAYMYQ010000028">
    <property type="protein sequence ID" value="KAK7298328.1"/>
    <property type="molecule type" value="Genomic_DNA"/>
</dbReference>
<keyword evidence="5" id="KW-1185">Reference proteome</keyword>
<comment type="caution">
    <text evidence="1">The sequence shown here is derived from an EMBL/GenBank/DDBJ whole genome shotgun (WGS) entry which is preliminary data.</text>
</comment>
<evidence type="ECO:0000313" key="2">
    <source>
        <dbReference type="EMBL" id="KAK7296489.1"/>
    </source>
</evidence>
<reference evidence="1 5" key="1">
    <citation type="submission" date="2024-01" db="EMBL/GenBank/DDBJ databases">
        <title>The genomes of 5 underutilized Papilionoideae crops provide insights into root nodulation and disease resistanc.</title>
        <authorList>
            <person name="Jiang F."/>
        </authorList>
    </citation>
    <scope>NUCLEOTIDE SEQUENCE [LARGE SCALE GENOMIC DNA]</scope>
    <source>
        <strain evidence="1">LVBAO_FW01</strain>
        <tissue evidence="1">Leaves</tissue>
    </source>
</reference>
<gene>
    <name evidence="4" type="ORF">VNO77_46337</name>
    <name evidence="3" type="ORF">VNO77_46783</name>
    <name evidence="2" type="ORF">VNO77_50201</name>
    <name evidence="1" type="ORF">VNO77_51127</name>
</gene>